<keyword evidence="3" id="KW-1185">Reference proteome</keyword>
<protein>
    <submittedName>
        <fullName evidence="2">Uncharacterized protein</fullName>
    </submittedName>
</protein>
<accession>A0ABD1M6C8</accession>
<dbReference type="AlphaFoldDB" id="A0ABD1M6C8"/>
<comment type="caution">
    <text evidence="2">The sequence shown here is derived from an EMBL/GenBank/DDBJ whole genome shotgun (WGS) entry which is preliminary data.</text>
</comment>
<keyword evidence="1" id="KW-0732">Signal</keyword>
<name>A0ABD1M6C8_9FABA</name>
<evidence type="ECO:0000256" key="1">
    <source>
        <dbReference type="SAM" id="SignalP"/>
    </source>
</evidence>
<reference evidence="2 3" key="1">
    <citation type="submission" date="2024-08" db="EMBL/GenBank/DDBJ databases">
        <title>Insights into the chromosomal genome structure of Flemingia macrophylla.</title>
        <authorList>
            <person name="Ding Y."/>
            <person name="Zhao Y."/>
            <person name="Bi W."/>
            <person name="Wu M."/>
            <person name="Zhao G."/>
            <person name="Gong Y."/>
            <person name="Li W."/>
            <person name="Zhang P."/>
        </authorList>
    </citation>
    <scope>NUCLEOTIDE SEQUENCE [LARGE SCALE GENOMIC DNA]</scope>
    <source>
        <strain evidence="2">DYQJB</strain>
        <tissue evidence="2">Leaf</tissue>
    </source>
</reference>
<organism evidence="2 3">
    <name type="scientific">Flemingia macrophylla</name>
    <dbReference type="NCBI Taxonomy" id="520843"/>
    <lineage>
        <taxon>Eukaryota</taxon>
        <taxon>Viridiplantae</taxon>
        <taxon>Streptophyta</taxon>
        <taxon>Embryophyta</taxon>
        <taxon>Tracheophyta</taxon>
        <taxon>Spermatophyta</taxon>
        <taxon>Magnoliopsida</taxon>
        <taxon>eudicotyledons</taxon>
        <taxon>Gunneridae</taxon>
        <taxon>Pentapetalae</taxon>
        <taxon>rosids</taxon>
        <taxon>fabids</taxon>
        <taxon>Fabales</taxon>
        <taxon>Fabaceae</taxon>
        <taxon>Papilionoideae</taxon>
        <taxon>50 kb inversion clade</taxon>
        <taxon>NPAAA clade</taxon>
        <taxon>indigoferoid/millettioid clade</taxon>
        <taxon>Phaseoleae</taxon>
        <taxon>Flemingia</taxon>
    </lineage>
</organism>
<proteinExistence type="predicted"/>
<feature type="chain" id="PRO_5044894272" evidence="1">
    <location>
        <begin position="26"/>
        <end position="137"/>
    </location>
</feature>
<feature type="signal peptide" evidence="1">
    <location>
        <begin position="1"/>
        <end position="25"/>
    </location>
</feature>
<sequence>MNIYYHRFFFLLLLFAICFATFSSGATLPKDEVEALKDIAETLGKTKWDFSIDTCSEKRNWTWEGQTTKENANDQVRCNCSFVNNTVCHVTNIDNIFENSGKRTHKQQKGKKNKEKIFCGRLEIQILNLKSGKEEKL</sequence>
<evidence type="ECO:0000313" key="3">
    <source>
        <dbReference type="Proteomes" id="UP001603857"/>
    </source>
</evidence>
<evidence type="ECO:0000313" key="2">
    <source>
        <dbReference type="EMBL" id="KAL2331312.1"/>
    </source>
</evidence>
<gene>
    <name evidence="2" type="ORF">Fmac_018893</name>
</gene>
<dbReference type="EMBL" id="JBGMDY010000006">
    <property type="protein sequence ID" value="KAL2331312.1"/>
    <property type="molecule type" value="Genomic_DNA"/>
</dbReference>
<dbReference type="Proteomes" id="UP001603857">
    <property type="component" value="Unassembled WGS sequence"/>
</dbReference>